<keyword evidence="2" id="KW-1185">Reference proteome</keyword>
<reference evidence="1 2" key="2">
    <citation type="journal article" date="2008" name="Bioinformatics">
        <title>Assembly reconciliation.</title>
        <authorList>
            <person name="Zimin A.V."/>
            <person name="Smith D.R."/>
            <person name="Sutton G."/>
            <person name="Yorke J.A."/>
        </authorList>
    </citation>
    <scope>NUCLEOTIDE SEQUENCE [LARGE SCALE GENOMIC DNA]</scope>
    <source>
        <strain evidence="1 2">TSC#14021-0224.01</strain>
    </source>
</reference>
<evidence type="ECO:0008006" key="3">
    <source>
        <dbReference type="Google" id="ProtNLM"/>
    </source>
</evidence>
<dbReference type="PANTHER" id="PTHR41161:SF1">
    <property type="entry name" value="PROTEIN NCBP2AS2"/>
    <property type="match status" value="1"/>
</dbReference>
<gene>
    <name evidence="1" type="primary">Dere\GG21850</name>
    <name evidence="1" type="synonym">dere_GLEANR_6629</name>
    <name evidence="1" type="synonym">GG21850</name>
    <name evidence="1" type="ORF">Dere_GG21850</name>
</gene>
<name>A0A0Q5VKT9_DROER</name>
<sequence length="85" mass="10138">MVLRLLMRYLANNEQLIQRMADSYPMRRTAQLVLSLMYRTKDMARKQGLHEMTPEGFKSFVNMFKNNVRQELEGVKKELNSKKKN</sequence>
<dbReference type="OrthoDB" id="5950777at2759"/>
<organism evidence="1 2">
    <name type="scientific">Drosophila erecta</name>
    <name type="common">Fruit fly</name>
    <dbReference type="NCBI Taxonomy" id="7220"/>
    <lineage>
        <taxon>Eukaryota</taxon>
        <taxon>Metazoa</taxon>
        <taxon>Ecdysozoa</taxon>
        <taxon>Arthropoda</taxon>
        <taxon>Hexapoda</taxon>
        <taxon>Insecta</taxon>
        <taxon>Pterygota</taxon>
        <taxon>Neoptera</taxon>
        <taxon>Endopterygota</taxon>
        <taxon>Diptera</taxon>
        <taxon>Brachycera</taxon>
        <taxon>Muscomorpha</taxon>
        <taxon>Ephydroidea</taxon>
        <taxon>Drosophilidae</taxon>
        <taxon>Drosophila</taxon>
        <taxon>Sophophora</taxon>
    </lineage>
</organism>
<reference evidence="1 2" key="1">
    <citation type="journal article" date="2007" name="Nature">
        <title>Evolution of genes and genomes on the Drosophila phylogeny.</title>
        <authorList>
            <consortium name="Drosophila 12 Genomes Consortium"/>
            <person name="Clark A.G."/>
            <person name="Eisen M.B."/>
            <person name="Smith D.R."/>
            <person name="Bergman C.M."/>
            <person name="Oliver B."/>
            <person name="Markow T.A."/>
            <person name="Kaufman T.C."/>
            <person name="Kellis M."/>
            <person name="Gelbart W."/>
            <person name="Iyer V.N."/>
            <person name="Pollard D.A."/>
            <person name="Sackton T.B."/>
            <person name="Larracuente A.M."/>
            <person name="Singh N.D."/>
            <person name="Abad J.P."/>
            <person name="Abt D.N."/>
            <person name="Adryan B."/>
            <person name="Aguade M."/>
            <person name="Akashi H."/>
            <person name="Anderson W.W."/>
            <person name="Aquadro C.F."/>
            <person name="Ardell D.H."/>
            <person name="Arguello R."/>
            <person name="Artieri C.G."/>
            <person name="Barbash D.A."/>
            <person name="Barker D."/>
            <person name="Barsanti P."/>
            <person name="Batterham P."/>
            <person name="Batzoglou S."/>
            <person name="Begun D."/>
            <person name="Bhutkar A."/>
            <person name="Blanco E."/>
            <person name="Bosak S.A."/>
            <person name="Bradley R.K."/>
            <person name="Brand A.D."/>
            <person name="Brent M.R."/>
            <person name="Brooks A.N."/>
            <person name="Brown R.H."/>
            <person name="Butlin R.K."/>
            <person name="Caggese C."/>
            <person name="Calvi B.R."/>
            <person name="Bernardo de Carvalho A."/>
            <person name="Caspi A."/>
            <person name="Castrezana S."/>
            <person name="Celniker S.E."/>
            <person name="Chang J.L."/>
            <person name="Chapple C."/>
            <person name="Chatterji S."/>
            <person name="Chinwalla A."/>
            <person name="Civetta A."/>
            <person name="Clifton S.W."/>
            <person name="Comeron J.M."/>
            <person name="Costello J.C."/>
            <person name="Coyne J.A."/>
            <person name="Daub J."/>
            <person name="David R.G."/>
            <person name="Delcher A.L."/>
            <person name="Delehaunty K."/>
            <person name="Do C.B."/>
            <person name="Ebling H."/>
            <person name="Edwards K."/>
            <person name="Eickbush T."/>
            <person name="Evans J.D."/>
            <person name="Filipski A."/>
            <person name="Findeiss S."/>
            <person name="Freyhult E."/>
            <person name="Fulton L."/>
            <person name="Fulton R."/>
            <person name="Garcia A.C."/>
            <person name="Gardiner A."/>
            <person name="Garfield D.A."/>
            <person name="Garvin B.E."/>
            <person name="Gibson G."/>
            <person name="Gilbert D."/>
            <person name="Gnerre S."/>
            <person name="Godfrey J."/>
            <person name="Good R."/>
            <person name="Gotea V."/>
            <person name="Gravely B."/>
            <person name="Greenberg A.J."/>
            <person name="Griffiths-Jones S."/>
            <person name="Gross S."/>
            <person name="Guigo R."/>
            <person name="Gustafson E.A."/>
            <person name="Haerty W."/>
            <person name="Hahn M.W."/>
            <person name="Halligan D.L."/>
            <person name="Halpern A.L."/>
            <person name="Halter G.M."/>
            <person name="Han M.V."/>
            <person name="Heger A."/>
            <person name="Hillier L."/>
            <person name="Hinrichs A.S."/>
            <person name="Holmes I."/>
            <person name="Hoskins R.A."/>
            <person name="Hubisz M.J."/>
            <person name="Hultmark D."/>
            <person name="Huntley M.A."/>
            <person name="Jaffe D.B."/>
            <person name="Jagadeeshan S."/>
            <person name="Jeck W.R."/>
            <person name="Johnson J."/>
            <person name="Jones C.D."/>
            <person name="Jordan W.C."/>
            <person name="Karpen G.H."/>
            <person name="Kataoka E."/>
            <person name="Keightley P.D."/>
            <person name="Kheradpour P."/>
            <person name="Kirkness E.F."/>
            <person name="Koerich L.B."/>
            <person name="Kristiansen K."/>
            <person name="Kudrna D."/>
            <person name="Kulathinal R.J."/>
            <person name="Kumar S."/>
            <person name="Kwok R."/>
            <person name="Lander E."/>
            <person name="Langley C.H."/>
            <person name="Lapoint R."/>
            <person name="Lazzaro B.P."/>
            <person name="Lee S.J."/>
            <person name="Levesque L."/>
            <person name="Li R."/>
            <person name="Lin C.F."/>
            <person name="Lin M.F."/>
            <person name="Lindblad-Toh K."/>
            <person name="Llopart A."/>
            <person name="Long M."/>
            <person name="Low L."/>
            <person name="Lozovsky E."/>
            <person name="Lu J."/>
            <person name="Luo M."/>
            <person name="Machado C.A."/>
            <person name="Makalowski W."/>
            <person name="Marzo M."/>
            <person name="Matsuda M."/>
            <person name="Matzkin L."/>
            <person name="McAllister B."/>
            <person name="McBride C.S."/>
            <person name="McKernan B."/>
            <person name="McKernan K."/>
            <person name="Mendez-Lago M."/>
            <person name="Minx P."/>
            <person name="Mollenhauer M.U."/>
            <person name="Montooth K."/>
            <person name="Mount S.M."/>
            <person name="Mu X."/>
            <person name="Myers E."/>
            <person name="Negre B."/>
            <person name="Newfeld S."/>
            <person name="Nielsen R."/>
            <person name="Noor M.A."/>
            <person name="O'Grady P."/>
            <person name="Pachter L."/>
            <person name="Papaceit M."/>
            <person name="Parisi M.J."/>
            <person name="Parisi M."/>
            <person name="Parts L."/>
            <person name="Pedersen J.S."/>
            <person name="Pesole G."/>
            <person name="Phillippy A.M."/>
            <person name="Ponting C.P."/>
            <person name="Pop M."/>
            <person name="Porcelli D."/>
            <person name="Powell J.R."/>
            <person name="Prohaska S."/>
            <person name="Pruitt K."/>
            <person name="Puig M."/>
            <person name="Quesneville H."/>
            <person name="Ram K.R."/>
            <person name="Rand D."/>
            <person name="Rasmussen M.D."/>
            <person name="Reed L.K."/>
            <person name="Reenan R."/>
            <person name="Reily A."/>
            <person name="Remington K.A."/>
            <person name="Rieger T.T."/>
            <person name="Ritchie M.G."/>
            <person name="Robin C."/>
            <person name="Rogers Y.H."/>
            <person name="Rohde C."/>
            <person name="Rozas J."/>
            <person name="Rubenfield M.J."/>
            <person name="Ruiz A."/>
            <person name="Russo S."/>
            <person name="Salzberg S.L."/>
            <person name="Sanchez-Gracia A."/>
            <person name="Saranga D.J."/>
            <person name="Sato H."/>
            <person name="Schaeffer S.W."/>
            <person name="Schatz M.C."/>
            <person name="Schlenke T."/>
            <person name="Schwartz R."/>
            <person name="Segarra C."/>
            <person name="Singh R.S."/>
            <person name="Sirot L."/>
            <person name="Sirota M."/>
            <person name="Sisneros N.B."/>
            <person name="Smith C.D."/>
            <person name="Smith T.F."/>
            <person name="Spieth J."/>
            <person name="Stage D.E."/>
            <person name="Stark A."/>
            <person name="Stephan W."/>
            <person name="Strausberg R.L."/>
            <person name="Strempel S."/>
            <person name="Sturgill D."/>
            <person name="Sutton G."/>
            <person name="Sutton G.G."/>
            <person name="Tao W."/>
            <person name="Teichmann S."/>
            <person name="Tobari Y.N."/>
            <person name="Tomimura Y."/>
            <person name="Tsolas J.M."/>
            <person name="Valente V.L."/>
            <person name="Venter E."/>
            <person name="Venter J.C."/>
            <person name="Vicario S."/>
            <person name="Vieira F.G."/>
            <person name="Vilella A.J."/>
            <person name="Villasante A."/>
            <person name="Walenz B."/>
            <person name="Wang J."/>
            <person name="Wasserman M."/>
            <person name="Watts T."/>
            <person name="Wilson D."/>
            <person name="Wilson R.K."/>
            <person name="Wing R.A."/>
            <person name="Wolfner M.F."/>
            <person name="Wong A."/>
            <person name="Wong G.K."/>
            <person name="Wu C.I."/>
            <person name="Wu G."/>
            <person name="Yamamoto D."/>
            <person name="Yang H.P."/>
            <person name="Yang S.P."/>
            <person name="Yorke J.A."/>
            <person name="Yoshida K."/>
            <person name="Zdobnov E."/>
            <person name="Zhang P."/>
            <person name="Zhang Y."/>
            <person name="Zimin A.V."/>
            <person name="Baldwin J."/>
            <person name="Abdouelleil A."/>
            <person name="Abdulkadir J."/>
            <person name="Abebe A."/>
            <person name="Abera B."/>
            <person name="Abreu J."/>
            <person name="Acer S.C."/>
            <person name="Aftuck L."/>
            <person name="Alexander A."/>
            <person name="An P."/>
            <person name="Anderson E."/>
            <person name="Anderson S."/>
            <person name="Arachi H."/>
            <person name="Azer M."/>
            <person name="Bachantsang P."/>
            <person name="Barry A."/>
            <person name="Bayul T."/>
            <person name="Berlin A."/>
            <person name="Bessette D."/>
            <person name="Bloom T."/>
            <person name="Blye J."/>
            <person name="Boguslavskiy L."/>
            <person name="Bonnet C."/>
            <person name="Boukhgalter B."/>
            <person name="Bourzgui I."/>
            <person name="Brown A."/>
            <person name="Cahill P."/>
            <person name="Channer S."/>
            <person name="Cheshatsang Y."/>
            <person name="Chuda L."/>
            <person name="Citroen M."/>
            <person name="Collymore A."/>
            <person name="Cooke P."/>
            <person name="Costello M."/>
            <person name="D'Aco K."/>
            <person name="Daza R."/>
            <person name="De Haan G."/>
            <person name="DeGray S."/>
            <person name="DeMaso C."/>
            <person name="Dhargay N."/>
            <person name="Dooley K."/>
            <person name="Dooley E."/>
            <person name="Doricent M."/>
            <person name="Dorje P."/>
            <person name="Dorjee K."/>
            <person name="Dupes A."/>
            <person name="Elong R."/>
            <person name="Falk J."/>
            <person name="Farina A."/>
            <person name="Faro S."/>
            <person name="Ferguson D."/>
            <person name="Fisher S."/>
            <person name="Foley C.D."/>
            <person name="Franke A."/>
            <person name="Friedrich D."/>
            <person name="Gadbois L."/>
            <person name="Gearin G."/>
            <person name="Gearin C.R."/>
            <person name="Giannoukos G."/>
            <person name="Goode T."/>
            <person name="Graham J."/>
            <person name="Grandbois E."/>
            <person name="Grewal S."/>
            <person name="Gyaltsen K."/>
            <person name="Hafez N."/>
            <person name="Hagos B."/>
            <person name="Hall J."/>
            <person name="Henson C."/>
            <person name="Hollinger A."/>
            <person name="Honan T."/>
            <person name="Huard M.D."/>
            <person name="Hughes L."/>
            <person name="Hurhula B."/>
            <person name="Husby M.E."/>
            <person name="Kamat A."/>
            <person name="Kanga B."/>
            <person name="Kashin S."/>
            <person name="Khazanovich D."/>
            <person name="Kisner P."/>
            <person name="Lance K."/>
            <person name="Lara M."/>
            <person name="Lee W."/>
            <person name="Lennon N."/>
            <person name="Letendre F."/>
            <person name="LeVine R."/>
            <person name="Lipovsky A."/>
            <person name="Liu X."/>
            <person name="Liu J."/>
            <person name="Liu S."/>
            <person name="Lokyitsang T."/>
            <person name="Lokyitsang Y."/>
            <person name="Lubonja R."/>
            <person name="Lui A."/>
            <person name="MacDonald P."/>
            <person name="Magnisalis V."/>
            <person name="Maru K."/>
            <person name="Matthews C."/>
            <person name="McCusker W."/>
            <person name="McDonough S."/>
            <person name="Mehta T."/>
            <person name="Meldrim J."/>
            <person name="Meneus L."/>
            <person name="Mihai O."/>
            <person name="Mihalev A."/>
            <person name="Mihova T."/>
            <person name="Mittelman R."/>
            <person name="Mlenga V."/>
            <person name="Montmayeur A."/>
            <person name="Mulrain L."/>
            <person name="Navidi A."/>
            <person name="Naylor J."/>
            <person name="Negash T."/>
            <person name="Nguyen T."/>
            <person name="Nguyen N."/>
            <person name="Nicol R."/>
            <person name="Norbu C."/>
            <person name="Norbu N."/>
            <person name="Novod N."/>
            <person name="O'Neill B."/>
            <person name="Osman S."/>
            <person name="Markiewicz E."/>
            <person name="Oyono O.L."/>
            <person name="Patti C."/>
            <person name="Phunkhang P."/>
            <person name="Pierre F."/>
            <person name="Priest M."/>
            <person name="Raghuraman S."/>
            <person name="Rege F."/>
            <person name="Reyes R."/>
            <person name="Rise C."/>
            <person name="Rogov P."/>
            <person name="Ross K."/>
            <person name="Ryan E."/>
            <person name="Settipalli S."/>
            <person name="Shea T."/>
            <person name="Sherpa N."/>
            <person name="Shi L."/>
            <person name="Shih D."/>
            <person name="Sparrow T."/>
            <person name="Spaulding J."/>
            <person name="Stalker J."/>
            <person name="Stange-Thomann N."/>
            <person name="Stavropoulos S."/>
            <person name="Stone C."/>
            <person name="Strader C."/>
            <person name="Tesfaye S."/>
            <person name="Thomson T."/>
            <person name="Thoulutsang Y."/>
            <person name="Thoulutsang D."/>
            <person name="Topham K."/>
            <person name="Topping I."/>
            <person name="Tsamla T."/>
            <person name="Vassiliev H."/>
            <person name="Vo A."/>
            <person name="Wangchuk T."/>
            <person name="Wangdi T."/>
            <person name="Weiand M."/>
            <person name="Wilkinson J."/>
            <person name="Wilson A."/>
            <person name="Yadav S."/>
            <person name="Young G."/>
            <person name="Yu Q."/>
            <person name="Zembek L."/>
            <person name="Zhong D."/>
            <person name="Zimmer A."/>
            <person name="Zwirko Z."/>
            <person name="Jaffe D.B."/>
            <person name="Alvarez P."/>
            <person name="Brockman W."/>
            <person name="Butler J."/>
            <person name="Chin C."/>
            <person name="Gnerre S."/>
            <person name="Grabherr M."/>
            <person name="Kleber M."/>
            <person name="Mauceli E."/>
            <person name="MacCallum I."/>
        </authorList>
    </citation>
    <scope>NUCLEOTIDE SEQUENCE [LARGE SCALE GENOMIC DNA]</scope>
    <source>
        <strain evidence="1 2">TSC#14021-0224.01</strain>
    </source>
</reference>
<evidence type="ECO:0000313" key="1">
    <source>
        <dbReference type="EMBL" id="KQS62070.1"/>
    </source>
</evidence>
<dbReference type="PANTHER" id="PTHR41161">
    <property type="entry name" value="PROTEIN NCBP2AS2"/>
    <property type="match status" value="1"/>
</dbReference>
<protein>
    <recommendedName>
        <fullName evidence="3">Protein NCBP2AS2 homolog</fullName>
    </recommendedName>
</protein>
<dbReference type="Proteomes" id="UP000008711">
    <property type="component" value="Unassembled WGS sequence"/>
</dbReference>
<proteinExistence type="predicted"/>
<dbReference type="AlphaFoldDB" id="A0A0Q5VKT9"/>
<evidence type="ECO:0000313" key="2">
    <source>
        <dbReference type="Proteomes" id="UP000008711"/>
    </source>
</evidence>
<dbReference type="EMBL" id="CH954179">
    <property type="protein sequence ID" value="KQS62070.1"/>
    <property type="molecule type" value="Genomic_DNA"/>
</dbReference>
<dbReference type="InterPro" id="IPR042407">
    <property type="entry name" value="NCBP2-AS2"/>
</dbReference>
<accession>A0A0Q5VKT9</accession>